<dbReference type="SUPFAM" id="SSF51621">
    <property type="entry name" value="Phosphoenolpyruvate/pyruvate domain"/>
    <property type="match status" value="1"/>
</dbReference>
<dbReference type="NCBIfam" id="TIGR02320">
    <property type="entry name" value="PEP_mutase"/>
    <property type="match status" value="1"/>
</dbReference>
<accession>A0A224AE14</accession>
<keyword evidence="2 6" id="KW-0413">Isomerase</keyword>
<evidence type="ECO:0000256" key="1">
    <source>
        <dbReference type="ARBA" id="ARBA00022723"/>
    </source>
</evidence>
<dbReference type="CDD" id="cd00377">
    <property type="entry name" value="ICL_PEPM"/>
    <property type="match status" value="1"/>
</dbReference>
<dbReference type="Proteomes" id="UP000663901">
    <property type="component" value="Chromosome"/>
</dbReference>
<dbReference type="AlphaFoldDB" id="A0A224AE14"/>
<dbReference type="Gene3D" id="3.20.20.60">
    <property type="entry name" value="Phosphoenolpyruvate-binding domains"/>
    <property type="match status" value="1"/>
</dbReference>
<dbReference type="EMBL" id="CP059084">
    <property type="protein sequence ID" value="QTC46987.1"/>
    <property type="molecule type" value="Genomic_DNA"/>
</dbReference>
<dbReference type="InterPro" id="IPR015813">
    <property type="entry name" value="Pyrv/PenolPyrv_kinase-like_dom"/>
</dbReference>
<evidence type="ECO:0000256" key="4">
    <source>
        <dbReference type="ARBA" id="ARBA00038455"/>
    </source>
</evidence>
<dbReference type="GeneID" id="57266859"/>
<protein>
    <recommendedName>
        <fullName evidence="3">phosphoenolpyruvate mutase</fullName>
        <ecNumber evidence="3">5.4.2.9</ecNumber>
    </recommendedName>
</protein>
<dbReference type="InterPro" id="IPR039556">
    <property type="entry name" value="ICL/PEPM"/>
</dbReference>
<keyword evidence="6" id="KW-0670">Pyruvate</keyword>
<dbReference type="EMBL" id="LC214857">
    <property type="protein sequence ID" value="BBA18115.1"/>
    <property type="molecule type" value="Genomic_DNA"/>
</dbReference>
<evidence type="ECO:0000313" key="6">
    <source>
        <dbReference type="EMBL" id="QTC46987.1"/>
    </source>
</evidence>
<reference evidence="5" key="1">
    <citation type="submission" date="2017-01" db="EMBL/GenBank/DDBJ databases">
        <title>A novel genetic locus determining virulence of Pantoea ananatis.</title>
        <authorList>
            <person name="Takikawa Y."/>
            <person name="Kubota Y."/>
        </authorList>
    </citation>
    <scope>NUCLEOTIDE SEQUENCE</scope>
    <source>
        <strain evidence="5">SUPP2219</strain>
    </source>
</reference>
<dbReference type="SMR" id="A0A224AE14"/>
<proteinExistence type="inferred from homology"/>
<dbReference type="PANTHER" id="PTHR42905:SF7">
    <property type="entry name" value="PHOSPHOENOLPYRUVATE PHOSPHOMUTASE"/>
    <property type="match status" value="1"/>
</dbReference>
<evidence type="ECO:0000256" key="2">
    <source>
        <dbReference type="ARBA" id="ARBA00023235"/>
    </source>
</evidence>
<dbReference type="EC" id="5.4.2.9" evidence="3"/>
<comment type="similarity">
    <text evidence="4">Belongs to the isocitrate lyase/PEP mutase superfamily. PEP mutase family.</text>
</comment>
<gene>
    <name evidence="5" type="primary">pavB</name>
    <name evidence="6" type="synonym">aepX</name>
    <name evidence="6" type="ORF">H0Z12_05220</name>
</gene>
<name>A0A224AE14_PANAN</name>
<dbReference type="GO" id="GO:0046872">
    <property type="term" value="F:metal ion binding"/>
    <property type="evidence" value="ECO:0007669"/>
    <property type="project" value="UniProtKB-KW"/>
</dbReference>
<reference evidence="6" key="2">
    <citation type="submission" date="2020-07" db="EMBL/GenBank/DDBJ databases">
        <title>Genome Sequences for Panteoa spp. that cause Center Rot in Onions.</title>
        <authorList>
            <person name="Asselin J.A."/>
            <person name="Helmann T."/>
            <person name="Beer S."/>
            <person name="Stodghill P."/>
        </authorList>
    </citation>
    <scope>NUCLEOTIDE SEQUENCE</scope>
    <source>
        <strain evidence="6">OC5a</strain>
    </source>
</reference>
<sequence>MIKKLIAEKGTLIFIEAHNPLSALIASKAEQTNSEGRIVKFDGIWSSSLTDSASRGIPDNETLALSSRLENIADIRNVTDMPIIMDADTGGKPEHFSYYVKRMINNGVNGVIIEDKTGLKKNSLFGTEVEQTLADINDFSEKIKRGKSAVYIDDFMIIARLESLIAGFDVEHALERADAYVEAGADGIMIHSCKKTPDEVFLFSTKFRKKYPSVPLICVPTTYSATSNRELSEAGFNVIIYANHMLRAAYKAMENVSKEILRYGRTAEIEKSCMSVKEIISLIP</sequence>
<dbReference type="RefSeq" id="WP_013027161.1">
    <property type="nucleotide sequence ID" value="NZ_AP019753.1"/>
</dbReference>
<keyword evidence="1" id="KW-0479">Metal-binding</keyword>
<dbReference type="InterPro" id="IPR040442">
    <property type="entry name" value="Pyrv_kinase-like_dom_sf"/>
</dbReference>
<dbReference type="GO" id="GO:0050188">
    <property type="term" value="F:phosphoenolpyruvate mutase activity"/>
    <property type="evidence" value="ECO:0007669"/>
    <property type="project" value="UniProtKB-EC"/>
</dbReference>
<evidence type="ECO:0000256" key="3">
    <source>
        <dbReference type="ARBA" id="ARBA00024063"/>
    </source>
</evidence>
<dbReference type="PANTHER" id="PTHR42905">
    <property type="entry name" value="PHOSPHOENOLPYRUVATE CARBOXYLASE"/>
    <property type="match status" value="1"/>
</dbReference>
<dbReference type="InterPro" id="IPR012698">
    <property type="entry name" value="PEnolPyrv_PMutase_core"/>
</dbReference>
<evidence type="ECO:0000313" key="5">
    <source>
        <dbReference type="EMBL" id="BBA18115.1"/>
    </source>
</evidence>
<organism evidence="5">
    <name type="scientific">Pantoea ananas</name>
    <name type="common">Erwinia uredovora</name>
    <dbReference type="NCBI Taxonomy" id="553"/>
    <lineage>
        <taxon>Bacteria</taxon>
        <taxon>Pseudomonadati</taxon>
        <taxon>Pseudomonadota</taxon>
        <taxon>Gammaproteobacteria</taxon>
        <taxon>Enterobacterales</taxon>
        <taxon>Erwiniaceae</taxon>
        <taxon>Pantoea</taxon>
    </lineage>
</organism>
<dbReference type="Pfam" id="PF13714">
    <property type="entry name" value="PEP_mutase"/>
    <property type="match status" value="1"/>
</dbReference>